<evidence type="ECO:0000313" key="1">
    <source>
        <dbReference type="EMBL" id="VFV42180.1"/>
    </source>
</evidence>
<accession>A0A485P957</accession>
<sequence length="63" mass="6973">VGNDGFYIILKGSARPQTKAYKDLIDENESTSSFIPQSFQGFVSNEGFKNILAEMHTPSCDPM</sequence>
<dbReference type="EMBL" id="CAAGRJ010031571">
    <property type="protein sequence ID" value="VFV42180.1"/>
    <property type="molecule type" value="Genomic_DNA"/>
</dbReference>
<dbReference type="Proteomes" id="UP000386466">
    <property type="component" value="Unassembled WGS sequence"/>
</dbReference>
<name>A0A485P957_LYNPA</name>
<feature type="non-terminal residue" evidence="1">
    <location>
        <position position="1"/>
    </location>
</feature>
<protein>
    <submittedName>
        <fullName evidence="1">Uncharacterized protein</fullName>
    </submittedName>
</protein>
<feature type="non-terminal residue" evidence="1">
    <location>
        <position position="63"/>
    </location>
</feature>
<gene>
    <name evidence="1" type="ORF">LYPA_23C006195</name>
</gene>
<evidence type="ECO:0000313" key="2">
    <source>
        <dbReference type="Proteomes" id="UP000386466"/>
    </source>
</evidence>
<organism evidence="1 2">
    <name type="scientific">Lynx pardinus</name>
    <name type="common">Iberian lynx</name>
    <name type="synonym">Felis pardina</name>
    <dbReference type="NCBI Taxonomy" id="191816"/>
    <lineage>
        <taxon>Eukaryota</taxon>
        <taxon>Metazoa</taxon>
        <taxon>Chordata</taxon>
        <taxon>Craniata</taxon>
        <taxon>Vertebrata</taxon>
        <taxon>Euteleostomi</taxon>
        <taxon>Mammalia</taxon>
        <taxon>Eutheria</taxon>
        <taxon>Laurasiatheria</taxon>
        <taxon>Carnivora</taxon>
        <taxon>Feliformia</taxon>
        <taxon>Felidae</taxon>
        <taxon>Felinae</taxon>
        <taxon>Lynx</taxon>
    </lineage>
</organism>
<reference evidence="1 2" key="1">
    <citation type="submission" date="2019-01" db="EMBL/GenBank/DDBJ databases">
        <authorList>
            <person name="Alioto T."/>
            <person name="Alioto T."/>
        </authorList>
    </citation>
    <scope>NUCLEOTIDE SEQUENCE [LARGE SCALE GENOMIC DNA]</scope>
</reference>
<keyword evidence="2" id="KW-1185">Reference proteome</keyword>
<proteinExistence type="predicted"/>
<dbReference type="AlphaFoldDB" id="A0A485P957"/>